<evidence type="ECO:0000313" key="3">
    <source>
        <dbReference type="Proteomes" id="UP000786811"/>
    </source>
</evidence>
<dbReference type="AlphaFoldDB" id="A0A8J2H914"/>
<keyword evidence="3" id="KW-1185">Reference proteome</keyword>
<keyword evidence="1" id="KW-1133">Transmembrane helix</keyword>
<dbReference type="EMBL" id="CAJNRD030001118">
    <property type="protein sequence ID" value="CAG5084266.1"/>
    <property type="molecule type" value="Genomic_DNA"/>
</dbReference>
<reference evidence="2" key="1">
    <citation type="submission" date="2021-04" db="EMBL/GenBank/DDBJ databases">
        <authorList>
            <person name="Chebbi M.A.C M."/>
        </authorList>
    </citation>
    <scope>NUCLEOTIDE SEQUENCE</scope>
</reference>
<evidence type="ECO:0000256" key="1">
    <source>
        <dbReference type="SAM" id="Phobius"/>
    </source>
</evidence>
<feature type="transmembrane region" description="Helical" evidence="1">
    <location>
        <begin position="200"/>
        <end position="221"/>
    </location>
</feature>
<gene>
    <name evidence="2" type="ORF">HICCMSTLAB_LOCUS4061</name>
</gene>
<organism evidence="2 3">
    <name type="scientific">Cotesia congregata</name>
    <name type="common">Parasitoid wasp</name>
    <name type="synonym">Apanteles congregatus</name>
    <dbReference type="NCBI Taxonomy" id="51543"/>
    <lineage>
        <taxon>Eukaryota</taxon>
        <taxon>Metazoa</taxon>
        <taxon>Ecdysozoa</taxon>
        <taxon>Arthropoda</taxon>
        <taxon>Hexapoda</taxon>
        <taxon>Insecta</taxon>
        <taxon>Pterygota</taxon>
        <taxon>Neoptera</taxon>
        <taxon>Endopterygota</taxon>
        <taxon>Hymenoptera</taxon>
        <taxon>Apocrita</taxon>
        <taxon>Ichneumonoidea</taxon>
        <taxon>Braconidae</taxon>
        <taxon>Microgastrinae</taxon>
        <taxon>Cotesia</taxon>
    </lineage>
</organism>
<dbReference type="OrthoDB" id="8192078at2759"/>
<dbReference type="Proteomes" id="UP000786811">
    <property type="component" value="Unassembled WGS sequence"/>
</dbReference>
<sequence>MAKDCSSQNYFVHQMLQWRPLLLRHPYLKPVVDEIKILETTGIEIGGQIFKGSLAAMSFDNLGANTIYGMVQPFSATNFCRFCFATKTQTKTMICEDLSIAFNYGKNEMTNKPSPMNLDKPGYLLGERASQMWYLVRYLPFLISDYIEEELVQSKWALIKELLQIMHIVFSPVISHGMKSELDLSIQEHHLILLNEYEKIILIAFVSSGLQLLITIIFMLMKFKT</sequence>
<accession>A0A8J2H914</accession>
<proteinExistence type="predicted"/>
<keyword evidence="1" id="KW-0812">Transmembrane</keyword>
<comment type="caution">
    <text evidence="2">The sequence shown here is derived from an EMBL/GenBank/DDBJ whole genome shotgun (WGS) entry which is preliminary data.</text>
</comment>
<keyword evidence="1" id="KW-0472">Membrane</keyword>
<evidence type="ECO:0000313" key="2">
    <source>
        <dbReference type="EMBL" id="CAG5084266.1"/>
    </source>
</evidence>
<name>A0A8J2H914_COTCN</name>
<protein>
    <submittedName>
        <fullName evidence="2">Uncharacterized protein</fullName>
    </submittedName>
</protein>